<accession>A0A4Y7UFD8</accession>
<evidence type="ECO:0000313" key="2">
    <source>
        <dbReference type="EMBL" id="TEB45076.1"/>
    </source>
</evidence>
<evidence type="ECO:0008006" key="5">
    <source>
        <dbReference type="Google" id="ProtNLM"/>
    </source>
</evidence>
<reference evidence="2 4" key="2">
    <citation type="journal article" date="2018" name="Syst. Appl. Microbiol.">
        <title>Flavobacterium circumlabens sp. nov. and Flavobacterium cupreum sp. nov., two psychrotrophic species isolated from Antarctic environmental samples.</title>
        <authorList>
            <person name="Kralova S."/>
            <person name="Busse H.J."/>
            <person name="Svec P."/>
            <person name="Maslanova I."/>
            <person name="Stankova E."/>
            <person name="Bartak M."/>
            <person name="Sedlacek I."/>
        </authorList>
    </citation>
    <scope>NUCLEOTIDE SEQUENCE [LARGE SCALE GENOMIC DNA]</scope>
    <source>
        <strain evidence="2 4">CCM 8828</strain>
    </source>
</reference>
<dbReference type="AlphaFoldDB" id="A0A4Y7UFD8"/>
<keyword evidence="3" id="KW-1185">Reference proteome</keyword>
<protein>
    <recommendedName>
        <fullName evidence="5">Phosphoribosylpyrophosphate synthetase</fullName>
    </recommendedName>
</protein>
<dbReference type="EMBL" id="QWDN01000002">
    <property type="protein sequence ID" value="TEB45076.1"/>
    <property type="molecule type" value="Genomic_DNA"/>
</dbReference>
<reference evidence="1 3" key="1">
    <citation type="journal article" date="2015" name="Stand. Genomic Sci.">
        <title>Genomic Encyclopedia of Bacterial and Archaeal Type Strains, Phase III: the genomes of soil and plant-associated and newly described type strains.</title>
        <authorList>
            <person name="Whitman W.B."/>
            <person name="Woyke T."/>
            <person name="Klenk H.P."/>
            <person name="Zhou Y."/>
            <person name="Lilburn T.G."/>
            <person name="Beck B.J."/>
            <person name="De Vos P."/>
            <person name="Vandamme P."/>
            <person name="Eisen J.A."/>
            <person name="Garrity G."/>
            <person name="Hugenholtz P."/>
            <person name="Kyrpides N.C."/>
        </authorList>
    </citation>
    <scope>NUCLEOTIDE SEQUENCE [LARGE SCALE GENOMIC DNA]</scope>
    <source>
        <strain evidence="1 3">P5626</strain>
    </source>
</reference>
<organism evidence="2 4">
    <name type="scientific">Flavobacterium circumlabens</name>
    <dbReference type="NCBI Taxonomy" id="2133765"/>
    <lineage>
        <taxon>Bacteria</taxon>
        <taxon>Pseudomonadati</taxon>
        <taxon>Bacteroidota</taxon>
        <taxon>Flavobacteriia</taxon>
        <taxon>Flavobacteriales</taxon>
        <taxon>Flavobacteriaceae</taxon>
        <taxon>Flavobacterium</taxon>
    </lineage>
</organism>
<evidence type="ECO:0000313" key="3">
    <source>
        <dbReference type="Proteomes" id="UP000295270"/>
    </source>
</evidence>
<name>A0A4Y7UFD8_9FLAO</name>
<dbReference type="RefSeq" id="WP_132033772.1">
    <property type="nucleotide sequence ID" value="NZ_JBDSHJ010000013.1"/>
</dbReference>
<proteinExistence type="predicted"/>
<reference evidence="1" key="3">
    <citation type="submission" date="2019-03" db="EMBL/GenBank/DDBJ databases">
        <authorList>
            <person name="Whitman W."/>
            <person name="Huntemann M."/>
            <person name="Clum A."/>
            <person name="Pillay M."/>
            <person name="Palaniappan K."/>
            <person name="Varghese N."/>
            <person name="Mikhailova N."/>
            <person name="Stamatis D."/>
            <person name="Reddy T."/>
            <person name="Daum C."/>
            <person name="Shapiro N."/>
            <person name="Ivanova N."/>
            <person name="Kyrpides N."/>
            <person name="Woyke T."/>
        </authorList>
    </citation>
    <scope>NUCLEOTIDE SEQUENCE</scope>
    <source>
        <strain evidence="1">P5626</strain>
    </source>
</reference>
<sequence length="115" mass="13398">MKKEYSKNETDYIKKYQDEGYTSNFLFQDGTFLDSETKNSYLPEEIFIVAHHRYEGMSDPDDMSILYIIETNDEKKGTHLIGYGPTADLEEAEFFKDIPKKNYSKNADINEIASE</sequence>
<dbReference type="EMBL" id="SLWA01000002">
    <property type="protein sequence ID" value="TCN59819.1"/>
    <property type="molecule type" value="Genomic_DNA"/>
</dbReference>
<evidence type="ECO:0000313" key="4">
    <source>
        <dbReference type="Proteomes" id="UP000298340"/>
    </source>
</evidence>
<evidence type="ECO:0000313" key="1">
    <source>
        <dbReference type="EMBL" id="TCN59819.1"/>
    </source>
</evidence>
<comment type="caution">
    <text evidence="2">The sequence shown here is derived from an EMBL/GenBank/DDBJ whole genome shotgun (WGS) entry which is preliminary data.</text>
</comment>
<dbReference type="OrthoDB" id="8418771at2"/>
<dbReference type="Proteomes" id="UP000295270">
    <property type="component" value="Unassembled WGS sequence"/>
</dbReference>
<dbReference type="Proteomes" id="UP000298340">
    <property type="component" value="Unassembled WGS sequence"/>
</dbReference>
<gene>
    <name evidence="2" type="ORF">D0809_07820</name>
    <name evidence="1" type="ORF">EV142_102439</name>
</gene>